<name>A0A7M6DJR4_9CNID</name>
<accession>A0A7M6DJR4</accession>
<dbReference type="Proteomes" id="UP000594262">
    <property type="component" value="Unplaced"/>
</dbReference>
<keyword evidence="2" id="KW-1185">Reference proteome</keyword>
<proteinExistence type="predicted"/>
<sequence length="287" mass="32053">IKQRIELTETGLKLSNPPPLLLRTLHLYKRAWHPSNQSTIITKEKKRSQQKLSTTRSDKMDLKIFLFVAFFVVFTEKCEGCKIPILSSDHSSGKNYIGQYFNFDRKRIRGLHEGGSKKFRAYNLRSGLIGRVIVWGSKNGGSKGDAHGRFDNRKVAPKPGQWQPGDYLVPMDCSICAKVSNTTCEIKVLGIAHGTSSYSDGRYFNFNRAKVNGLGVNGGMQFVAYNPRTSVIGRVYVWGRASGGGIGDAHGQFHYKNVQPRANQWKTGDVVIPIDQSICVQQCPLDV</sequence>
<dbReference type="EnsemblMetazoa" id="CLYHEMT013344.1">
    <property type="protein sequence ID" value="CLYHEMP013344.1"/>
    <property type="gene ID" value="CLYHEMG013344"/>
</dbReference>
<dbReference type="AlphaFoldDB" id="A0A7M6DJR4"/>
<reference evidence="1" key="1">
    <citation type="submission" date="2021-01" db="UniProtKB">
        <authorList>
            <consortium name="EnsemblMetazoa"/>
        </authorList>
    </citation>
    <scope>IDENTIFICATION</scope>
</reference>
<organism evidence="1 2">
    <name type="scientific">Clytia hemisphaerica</name>
    <dbReference type="NCBI Taxonomy" id="252671"/>
    <lineage>
        <taxon>Eukaryota</taxon>
        <taxon>Metazoa</taxon>
        <taxon>Cnidaria</taxon>
        <taxon>Hydrozoa</taxon>
        <taxon>Hydroidolina</taxon>
        <taxon>Leptothecata</taxon>
        <taxon>Obeliida</taxon>
        <taxon>Clytiidae</taxon>
        <taxon>Clytia</taxon>
    </lineage>
</organism>
<evidence type="ECO:0000313" key="1">
    <source>
        <dbReference type="EnsemblMetazoa" id="CLYHEMP013344.1"/>
    </source>
</evidence>
<evidence type="ECO:0000313" key="2">
    <source>
        <dbReference type="Proteomes" id="UP000594262"/>
    </source>
</evidence>
<protein>
    <submittedName>
        <fullName evidence="1">Uncharacterized protein</fullName>
    </submittedName>
</protein>